<evidence type="ECO:0000313" key="2">
    <source>
        <dbReference type="Proteomes" id="UP001627154"/>
    </source>
</evidence>
<organism evidence="1 2">
    <name type="scientific">Trichogramma kaykai</name>
    <dbReference type="NCBI Taxonomy" id="54128"/>
    <lineage>
        <taxon>Eukaryota</taxon>
        <taxon>Metazoa</taxon>
        <taxon>Ecdysozoa</taxon>
        <taxon>Arthropoda</taxon>
        <taxon>Hexapoda</taxon>
        <taxon>Insecta</taxon>
        <taxon>Pterygota</taxon>
        <taxon>Neoptera</taxon>
        <taxon>Endopterygota</taxon>
        <taxon>Hymenoptera</taxon>
        <taxon>Apocrita</taxon>
        <taxon>Proctotrupomorpha</taxon>
        <taxon>Chalcidoidea</taxon>
        <taxon>Trichogrammatidae</taxon>
        <taxon>Trichogramma</taxon>
    </lineage>
</organism>
<gene>
    <name evidence="1" type="ORF">TKK_015212</name>
</gene>
<reference evidence="1 2" key="1">
    <citation type="journal article" date="2024" name="bioRxiv">
        <title>A reference genome for Trichogramma kaykai: A tiny desert-dwelling parasitoid wasp with competing sex-ratio distorters.</title>
        <authorList>
            <person name="Culotta J."/>
            <person name="Lindsey A.R."/>
        </authorList>
    </citation>
    <scope>NUCLEOTIDE SEQUENCE [LARGE SCALE GENOMIC DNA]</scope>
    <source>
        <strain evidence="1 2">KSX58</strain>
    </source>
</reference>
<keyword evidence="2" id="KW-1185">Reference proteome</keyword>
<name>A0ABD2WAB2_9HYME</name>
<evidence type="ECO:0000313" key="1">
    <source>
        <dbReference type="EMBL" id="KAL3389852.1"/>
    </source>
</evidence>
<sequence>MRATQQLSRARVTLASIVFRDASLIGRVNMAAALAIYVAMSSARVPTQRGTRTLISTMRYVLGRGRFALMLPARMSKYTHAPILCLLRIAAAILVSQAQTHTITRSRPSSRVDQ</sequence>
<dbReference type="EMBL" id="JBJJXI010000122">
    <property type="protein sequence ID" value="KAL3389852.1"/>
    <property type="molecule type" value="Genomic_DNA"/>
</dbReference>
<dbReference type="AlphaFoldDB" id="A0ABD2WAB2"/>
<accession>A0ABD2WAB2</accession>
<dbReference type="Proteomes" id="UP001627154">
    <property type="component" value="Unassembled WGS sequence"/>
</dbReference>
<protein>
    <submittedName>
        <fullName evidence="1">Uncharacterized protein</fullName>
    </submittedName>
</protein>
<proteinExistence type="predicted"/>
<comment type="caution">
    <text evidence="1">The sequence shown here is derived from an EMBL/GenBank/DDBJ whole genome shotgun (WGS) entry which is preliminary data.</text>
</comment>